<accession>A0A0C2H0R3</accession>
<protein>
    <submittedName>
        <fullName evidence="2">FERM protein</fullName>
    </submittedName>
</protein>
<organism evidence="2 3">
    <name type="scientific">Ancylostoma duodenale</name>
    <dbReference type="NCBI Taxonomy" id="51022"/>
    <lineage>
        <taxon>Eukaryota</taxon>
        <taxon>Metazoa</taxon>
        <taxon>Ecdysozoa</taxon>
        <taxon>Nematoda</taxon>
        <taxon>Chromadorea</taxon>
        <taxon>Rhabditida</taxon>
        <taxon>Rhabditina</taxon>
        <taxon>Rhabditomorpha</taxon>
        <taxon>Strongyloidea</taxon>
        <taxon>Ancylostomatidae</taxon>
        <taxon>Ancylostomatinae</taxon>
        <taxon>Ancylostoma</taxon>
    </lineage>
</organism>
<sequence>MTDLACGGRNQWLPNNKICSTLDRRDKSPANYARGSSGDALFALVSNLLNLSIEEREYFSLCFYDTEGTRHWLYNDKKILRQLKEGSAHSRAGKTKLRHYRGAKILVGKTRSKLRSP</sequence>
<dbReference type="AlphaFoldDB" id="A0A0C2H0R3"/>
<name>A0A0C2H0R3_9BILA</name>
<dbReference type="Proteomes" id="UP000054047">
    <property type="component" value="Unassembled WGS sequence"/>
</dbReference>
<dbReference type="Gene3D" id="3.10.20.90">
    <property type="entry name" value="Phosphatidylinositol 3-kinase Catalytic Subunit, Chain A, domain 1"/>
    <property type="match status" value="1"/>
</dbReference>
<dbReference type="InterPro" id="IPR018979">
    <property type="entry name" value="FERM_N"/>
</dbReference>
<dbReference type="GO" id="GO:0005856">
    <property type="term" value="C:cytoskeleton"/>
    <property type="evidence" value="ECO:0007669"/>
    <property type="project" value="TreeGrafter"/>
</dbReference>
<feature type="domain" description="FERM N-terminal" evidence="1">
    <location>
        <begin position="37"/>
        <end position="84"/>
    </location>
</feature>
<dbReference type="OrthoDB" id="6589456at2759"/>
<gene>
    <name evidence="2" type="ORF">ANCDUO_04530</name>
</gene>
<evidence type="ECO:0000313" key="2">
    <source>
        <dbReference type="EMBL" id="KIH65149.1"/>
    </source>
</evidence>
<proteinExistence type="predicted"/>
<keyword evidence="3" id="KW-1185">Reference proteome</keyword>
<evidence type="ECO:0000313" key="3">
    <source>
        <dbReference type="Proteomes" id="UP000054047"/>
    </source>
</evidence>
<dbReference type="PANTHER" id="PTHR23280:SF27">
    <property type="entry name" value="TYROSINE-PROTEIN PHOSPHATASE NON-RECEPTOR TYPE"/>
    <property type="match status" value="1"/>
</dbReference>
<dbReference type="InterPro" id="IPR029071">
    <property type="entry name" value="Ubiquitin-like_domsf"/>
</dbReference>
<dbReference type="PANTHER" id="PTHR23280">
    <property type="entry name" value="4.1 G PROTEIN"/>
    <property type="match status" value="1"/>
</dbReference>
<dbReference type="CDD" id="cd01765">
    <property type="entry name" value="FERM_F0_F1"/>
    <property type="match status" value="1"/>
</dbReference>
<evidence type="ECO:0000259" key="1">
    <source>
        <dbReference type="Pfam" id="PF09379"/>
    </source>
</evidence>
<reference evidence="2 3" key="1">
    <citation type="submission" date="2013-12" db="EMBL/GenBank/DDBJ databases">
        <title>Draft genome of the parsitic nematode Ancylostoma duodenale.</title>
        <authorList>
            <person name="Mitreva M."/>
        </authorList>
    </citation>
    <scope>NUCLEOTIDE SEQUENCE [LARGE SCALE GENOMIC DNA]</scope>
    <source>
        <strain evidence="2 3">Zhejiang</strain>
    </source>
</reference>
<dbReference type="GO" id="GO:0031032">
    <property type="term" value="P:actomyosin structure organization"/>
    <property type="evidence" value="ECO:0007669"/>
    <property type="project" value="TreeGrafter"/>
</dbReference>
<dbReference type="SUPFAM" id="SSF54236">
    <property type="entry name" value="Ubiquitin-like"/>
    <property type="match status" value="1"/>
</dbReference>
<dbReference type="EMBL" id="KN727680">
    <property type="protein sequence ID" value="KIH65149.1"/>
    <property type="molecule type" value="Genomic_DNA"/>
</dbReference>
<dbReference type="Pfam" id="PF09379">
    <property type="entry name" value="FERM_N"/>
    <property type="match status" value="1"/>
</dbReference>